<dbReference type="EMBL" id="CT868653">
    <property type="protein sequence ID" value="CAK89126.1"/>
    <property type="molecule type" value="Genomic_DNA"/>
</dbReference>
<proteinExistence type="predicted"/>
<protein>
    <recommendedName>
        <fullName evidence="4">Transmembrane protein</fullName>
    </recommendedName>
</protein>
<dbReference type="InParanoid" id="A0E1F9"/>
<keyword evidence="1" id="KW-0812">Transmembrane</keyword>
<dbReference type="AlphaFoldDB" id="A0E1F9"/>
<dbReference type="HOGENOM" id="CLU_790994_0_0_1"/>
<evidence type="ECO:0000256" key="1">
    <source>
        <dbReference type="SAM" id="Phobius"/>
    </source>
</evidence>
<evidence type="ECO:0008006" key="4">
    <source>
        <dbReference type="Google" id="ProtNLM"/>
    </source>
</evidence>
<evidence type="ECO:0000313" key="3">
    <source>
        <dbReference type="Proteomes" id="UP000000600"/>
    </source>
</evidence>
<feature type="transmembrane region" description="Helical" evidence="1">
    <location>
        <begin position="31"/>
        <end position="49"/>
    </location>
</feature>
<keyword evidence="1" id="KW-1133">Transmembrane helix</keyword>
<dbReference type="GeneID" id="5042308"/>
<evidence type="ECO:0000313" key="2">
    <source>
        <dbReference type="EMBL" id="CAK89126.1"/>
    </source>
</evidence>
<gene>
    <name evidence="2" type="ORF">GSPATT00022295001</name>
</gene>
<name>A0E1F9_PARTE</name>
<keyword evidence="3" id="KW-1185">Reference proteome</keyword>
<dbReference type="Proteomes" id="UP000000600">
    <property type="component" value="Unassembled WGS sequence"/>
</dbReference>
<sequence length="351" mass="40044">MQTQSSFNIANPDTLLSKDTQLKRQDRLRKAVIFALVLAICMSLLILFTPKSNYVPSYSLNQRNSYYAQDQLCVYQVSTQSTNCTLIEANTTQVTIDENDNNSTHILMLDGLQVSSQQNYSNGTVIFSNLYENNVNITGKLNNALRILEKITEPCNNQDCGSYNEIPMVTYTLDKLNGQVLRIQVPNGLDGLLLQTLISSIQHLGPNVESTERTEDGIKNPVQIGKYQFMSEREVEQSWFGYSTITKEVTEQDSLDKDFLVGDQFNQKQTTKLNRNNEIVESQISSNLIIQINNTKSKLLLLIIQHFRELRAIRMPTSLIYLNRSIIIKIQRLILLLLFKIDCLSNMKKNN</sequence>
<keyword evidence="1" id="KW-0472">Membrane</keyword>
<reference evidence="2 3" key="1">
    <citation type="journal article" date="2006" name="Nature">
        <title>Global trends of whole-genome duplications revealed by the ciliate Paramecium tetraurelia.</title>
        <authorList>
            <consortium name="Genoscope"/>
            <person name="Aury J.-M."/>
            <person name="Jaillon O."/>
            <person name="Duret L."/>
            <person name="Noel B."/>
            <person name="Jubin C."/>
            <person name="Porcel B.M."/>
            <person name="Segurens B."/>
            <person name="Daubin V."/>
            <person name="Anthouard V."/>
            <person name="Aiach N."/>
            <person name="Arnaiz O."/>
            <person name="Billaut A."/>
            <person name="Beisson J."/>
            <person name="Blanc I."/>
            <person name="Bouhouche K."/>
            <person name="Camara F."/>
            <person name="Duharcourt S."/>
            <person name="Guigo R."/>
            <person name="Gogendeau D."/>
            <person name="Katinka M."/>
            <person name="Keller A.-M."/>
            <person name="Kissmehl R."/>
            <person name="Klotz C."/>
            <person name="Koll F."/>
            <person name="Le Moue A."/>
            <person name="Lepere C."/>
            <person name="Malinsky S."/>
            <person name="Nowacki M."/>
            <person name="Nowak J.K."/>
            <person name="Plattner H."/>
            <person name="Poulain J."/>
            <person name="Ruiz F."/>
            <person name="Serrano V."/>
            <person name="Zagulski M."/>
            <person name="Dessen P."/>
            <person name="Betermier M."/>
            <person name="Weissenbach J."/>
            <person name="Scarpelli C."/>
            <person name="Schachter V."/>
            <person name="Sperling L."/>
            <person name="Meyer E."/>
            <person name="Cohen J."/>
            <person name="Wincker P."/>
        </authorList>
    </citation>
    <scope>NUCLEOTIDE SEQUENCE [LARGE SCALE GENOMIC DNA]</scope>
    <source>
        <strain evidence="2 3">Stock d4-2</strain>
    </source>
</reference>
<accession>A0E1F9</accession>
<dbReference type="KEGG" id="ptm:GSPATT00022295001"/>
<organism evidence="2 3">
    <name type="scientific">Paramecium tetraurelia</name>
    <dbReference type="NCBI Taxonomy" id="5888"/>
    <lineage>
        <taxon>Eukaryota</taxon>
        <taxon>Sar</taxon>
        <taxon>Alveolata</taxon>
        <taxon>Ciliophora</taxon>
        <taxon>Intramacronucleata</taxon>
        <taxon>Oligohymenophorea</taxon>
        <taxon>Peniculida</taxon>
        <taxon>Parameciidae</taxon>
        <taxon>Paramecium</taxon>
    </lineage>
</organism>
<dbReference type="RefSeq" id="XP_001456523.1">
    <property type="nucleotide sequence ID" value="XM_001456486.1"/>
</dbReference>